<evidence type="ECO:0000256" key="4">
    <source>
        <dbReference type="ARBA" id="ARBA00023163"/>
    </source>
</evidence>
<dbReference type="GO" id="GO:0003700">
    <property type="term" value="F:DNA-binding transcription factor activity"/>
    <property type="evidence" value="ECO:0007669"/>
    <property type="project" value="TreeGrafter"/>
</dbReference>
<proteinExistence type="predicted"/>
<organism evidence="6 7">
    <name type="scientific">Ilyobacter polytropus (strain ATCC 51220 / DSM 2926 / LMG 16218 / CuHBu1)</name>
    <dbReference type="NCBI Taxonomy" id="572544"/>
    <lineage>
        <taxon>Bacteria</taxon>
        <taxon>Fusobacteriati</taxon>
        <taxon>Fusobacteriota</taxon>
        <taxon>Fusobacteriia</taxon>
        <taxon>Fusobacteriales</taxon>
        <taxon>Fusobacteriaceae</taxon>
        <taxon>Ilyobacter</taxon>
    </lineage>
</organism>
<dbReference type="Proteomes" id="UP000006875">
    <property type="component" value="Chromosome"/>
</dbReference>
<sequence>MKDPGKRISSKDVAKLAGVSQSTVSRVFSENSNLISKETRNKVTKAANELGYRPSLIARSLKEKSTKIIGIEINDFKNSYYMKALGMFAETFQERGYNLMIFNVEESENMENKLKKALEYQVAGLIITNAILSDEYLEWCTRYQIPIFMFNRINHEEHKLSSIVCDNYLGGKKIAELLYENGLKKIAYISGNENSSTNKGREAGFSDFLKIKNMSYTKIQGEFSYESGFQSAEKLINSHKNIDSIFCASDSIALGVIDYIKNKTSIRIPEDISVVGFDDIDEAGNINYNLTTYKQPIRELVDYTVKEMVDRIEKKTEKMVNIKLEGELLIRNSCKILNKN</sequence>
<feature type="domain" description="HTH lacI-type" evidence="5">
    <location>
        <begin position="8"/>
        <end position="63"/>
    </location>
</feature>
<protein>
    <submittedName>
        <fullName evidence="6">Transcriptional regulator, LacI family</fullName>
    </submittedName>
</protein>
<dbReference type="InterPro" id="IPR010982">
    <property type="entry name" value="Lambda_DNA-bd_dom_sf"/>
</dbReference>
<name>E3H8U0_ILYPC</name>
<keyword evidence="1" id="KW-0678">Repressor</keyword>
<dbReference type="PROSITE" id="PS50932">
    <property type="entry name" value="HTH_LACI_2"/>
    <property type="match status" value="1"/>
</dbReference>
<keyword evidence="3" id="KW-0238">DNA-binding</keyword>
<dbReference type="SUPFAM" id="SSF47413">
    <property type="entry name" value="lambda repressor-like DNA-binding domains"/>
    <property type="match status" value="1"/>
</dbReference>
<accession>E3H8U0</accession>
<dbReference type="Gene3D" id="3.40.50.2300">
    <property type="match status" value="2"/>
</dbReference>
<evidence type="ECO:0000256" key="2">
    <source>
        <dbReference type="ARBA" id="ARBA00023015"/>
    </source>
</evidence>
<evidence type="ECO:0000256" key="1">
    <source>
        <dbReference type="ARBA" id="ARBA00022491"/>
    </source>
</evidence>
<dbReference type="Pfam" id="PF00356">
    <property type="entry name" value="LacI"/>
    <property type="match status" value="1"/>
</dbReference>
<dbReference type="SUPFAM" id="SSF53822">
    <property type="entry name" value="Periplasmic binding protein-like I"/>
    <property type="match status" value="1"/>
</dbReference>
<evidence type="ECO:0000256" key="3">
    <source>
        <dbReference type="ARBA" id="ARBA00023125"/>
    </source>
</evidence>
<dbReference type="SMART" id="SM00354">
    <property type="entry name" value="HTH_LACI"/>
    <property type="match status" value="1"/>
</dbReference>
<dbReference type="CDD" id="cd06278">
    <property type="entry name" value="PBP1_LacI-like"/>
    <property type="match status" value="1"/>
</dbReference>
<keyword evidence="2" id="KW-0805">Transcription regulation</keyword>
<dbReference type="HOGENOM" id="CLU_037628_6_1_0"/>
<evidence type="ECO:0000313" key="7">
    <source>
        <dbReference type="Proteomes" id="UP000006875"/>
    </source>
</evidence>
<dbReference type="Pfam" id="PF00532">
    <property type="entry name" value="Peripla_BP_1"/>
    <property type="match status" value="1"/>
</dbReference>
<dbReference type="InterPro" id="IPR000843">
    <property type="entry name" value="HTH_LacI"/>
</dbReference>
<evidence type="ECO:0000313" key="6">
    <source>
        <dbReference type="EMBL" id="ADO83354.1"/>
    </source>
</evidence>
<dbReference type="eggNOG" id="COG1609">
    <property type="taxonomic scope" value="Bacteria"/>
</dbReference>
<dbReference type="Gene3D" id="1.10.260.40">
    <property type="entry name" value="lambda repressor-like DNA-binding domains"/>
    <property type="match status" value="1"/>
</dbReference>
<dbReference type="PANTHER" id="PTHR30146:SF95">
    <property type="entry name" value="RIBOSE OPERON REPRESSOR"/>
    <property type="match status" value="1"/>
</dbReference>
<evidence type="ECO:0000259" key="5">
    <source>
        <dbReference type="PROSITE" id="PS50932"/>
    </source>
</evidence>
<dbReference type="STRING" id="572544.Ilyop_1575"/>
<dbReference type="KEGG" id="ipo:Ilyop_1575"/>
<dbReference type="GO" id="GO:0000976">
    <property type="term" value="F:transcription cis-regulatory region binding"/>
    <property type="evidence" value="ECO:0007669"/>
    <property type="project" value="TreeGrafter"/>
</dbReference>
<keyword evidence="7" id="KW-1185">Reference proteome</keyword>
<gene>
    <name evidence="6" type="ordered locus">Ilyop_1575</name>
</gene>
<dbReference type="AlphaFoldDB" id="E3H8U0"/>
<dbReference type="CDD" id="cd01392">
    <property type="entry name" value="HTH_LacI"/>
    <property type="match status" value="1"/>
</dbReference>
<dbReference type="InterPro" id="IPR028082">
    <property type="entry name" value="Peripla_BP_I"/>
</dbReference>
<dbReference type="InterPro" id="IPR001761">
    <property type="entry name" value="Peripla_BP/Lac1_sug-bd_dom"/>
</dbReference>
<keyword evidence="4" id="KW-0804">Transcription</keyword>
<reference evidence="6 7" key="1">
    <citation type="journal article" date="2010" name="Stand. Genomic Sci.">
        <title>Complete genome sequence of Ilyobacter polytropus type strain (CuHbu1).</title>
        <authorList>
            <person name="Sikorski J."/>
            <person name="Chertkov O."/>
            <person name="Lapidus A."/>
            <person name="Nolan M."/>
            <person name="Lucas S."/>
            <person name="Del Rio T.G."/>
            <person name="Tice H."/>
            <person name="Cheng J.F."/>
            <person name="Tapia R."/>
            <person name="Han C."/>
            <person name="Goodwin L."/>
            <person name="Pitluck S."/>
            <person name="Liolios K."/>
            <person name="Ivanova N."/>
            <person name="Mavromatis K."/>
            <person name="Mikhailova N."/>
            <person name="Pati A."/>
            <person name="Chen A."/>
            <person name="Palaniappan K."/>
            <person name="Land M."/>
            <person name="Hauser L."/>
            <person name="Chang Y.J."/>
            <person name="Jeffries C.D."/>
            <person name="Brambilla E."/>
            <person name="Yasawong M."/>
            <person name="Rohde M."/>
            <person name="Pukall R."/>
            <person name="Spring S."/>
            <person name="Goker M."/>
            <person name="Woyke T."/>
            <person name="Bristow J."/>
            <person name="Eisen J.A."/>
            <person name="Markowitz V."/>
            <person name="Hugenholtz P."/>
            <person name="Kyrpides N.C."/>
            <person name="Klenk H.P."/>
        </authorList>
    </citation>
    <scope>NUCLEOTIDE SEQUENCE [LARGE SCALE GENOMIC DNA]</scope>
    <source>
        <strain evidence="7">ATCC 51220 / DSM 2926 / LMG 16218 / CuHBu1</strain>
    </source>
</reference>
<dbReference type="PANTHER" id="PTHR30146">
    <property type="entry name" value="LACI-RELATED TRANSCRIPTIONAL REPRESSOR"/>
    <property type="match status" value="1"/>
</dbReference>
<dbReference type="EMBL" id="CP002281">
    <property type="protein sequence ID" value="ADO83354.1"/>
    <property type="molecule type" value="Genomic_DNA"/>
</dbReference>